<keyword evidence="3" id="KW-1185">Reference proteome</keyword>
<name>A0A561EWI9_9ACTN</name>
<sequence length="143" mass="15963">MSLRTAEIPDRLRQSEERTLRRLPRLLTFAALLLIPWIGVLVLQIDGRVGARDFANSWIGLDLFEVIALLSLAALVRRRHRGSSPLAAATSVLFALDAYFDVMSAAPSLDYLFASLLAYVAELPIALLLARLSWYTLRWAAQP</sequence>
<dbReference type="OrthoDB" id="3872783at2"/>
<feature type="transmembrane region" description="Helical" evidence="1">
    <location>
        <begin position="26"/>
        <end position="45"/>
    </location>
</feature>
<dbReference type="EMBL" id="VIVR01000001">
    <property type="protein sequence ID" value="TWE19985.1"/>
    <property type="molecule type" value="Genomic_DNA"/>
</dbReference>
<evidence type="ECO:0000313" key="2">
    <source>
        <dbReference type="EMBL" id="TWE19985.1"/>
    </source>
</evidence>
<evidence type="ECO:0000256" key="1">
    <source>
        <dbReference type="SAM" id="Phobius"/>
    </source>
</evidence>
<feature type="transmembrane region" description="Helical" evidence="1">
    <location>
        <begin position="83"/>
        <end position="100"/>
    </location>
</feature>
<evidence type="ECO:0000313" key="3">
    <source>
        <dbReference type="Proteomes" id="UP000318416"/>
    </source>
</evidence>
<dbReference type="AlphaFoldDB" id="A0A561EWI9"/>
<gene>
    <name evidence="2" type="ORF">FB465_5127</name>
</gene>
<dbReference type="RefSeq" id="WP_145794104.1">
    <property type="nucleotide sequence ID" value="NZ_BAAABR010000060.1"/>
</dbReference>
<accession>A0A561EWI9</accession>
<keyword evidence="1" id="KW-0812">Transmembrane</keyword>
<reference evidence="2 3" key="1">
    <citation type="submission" date="2019-06" db="EMBL/GenBank/DDBJ databases">
        <title>Sequencing the genomes of 1000 actinobacteria strains.</title>
        <authorList>
            <person name="Klenk H.-P."/>
        </authorList>
    </citation>
    <scope>NUCLEOTIDE SEQUENCE [LARGE SCALE GENOMIC DNA]</scope>
    <source>
        <strain evidence="2 3">DSM 41649</strain>
    </source>
</reference>
<protein>
    <submittedName>
        <fullName evidence="2">Uncharacterized protein</fullName>
    </submittedName>
</protein>
<organism evidence="2 3">
    <name type="scientific">Kitasatospora atroaurantiaca</name>
    <dbReference type="NCBI Taxonomy" id="285545"/>
    <lineage>
        <taxon>Bacteria</taxon>
        <taxon>Bacillati</taxon>
        <taxon>Actinomycetota</taxon>
        <taxon>Actinomycetes</taxon>
        <taxon>Kitasatosporales</taxon>
        <taxon>Streptomycetaceae</taxon>
        <taxon>Kitasatospora</taxon>
    </lineage>
</organism>
<dbReference type="Proteomes" id="UP000318416">
    <property type="component" value="Unassembled WGS sequence"/>
</dbReference>
<keyword evidence="1" id="KW-0472">Membrane</keyword>
<comment type="caution">
    <text evidence="2">The sequence shown here is derived from an EMBL/GenBank/DDBJ whole genome shotgun (WGS) entry which is preliminary data.</text>
</comment>
<feature type="transmembrane region" description="Helical" evidence="1">
    <location>
        <begin position="57"/>
        <end position="76"/>
    </location>
</feature>
<proteinExistence type="predicted"/>
<keyword evidence="1" id="KW-1133">Transmembrane helix</keyword>
<feature type="transmembrane region" description="Helical" evidence="1">
    <location>
        <begin position="112"/>
        <end position="130"/>
    </location>
</feature>